<dbReference type="PANTHER" id="PTHR11615">
    <property type="entry name" value="NITRATE, FORMATE, IRON DEHYDROGENASE"/>
    <property type="match status" value="1"/>
</dbReference>
<evidence type="ECO:0000313" key="6">
    <source>
        <dbReference type="Proteomes" id="UP000261231"/>
    </source>
</evidence>
<evidence type="ECO:0000256" key="1">
    <source>
        <dbReference type="ARBA" id="ARBA00022723"/>
    </source>
</evidence>
<gene>
    <name evidence="5" type="ORF">DW747_01215</name>
</gene>
<dbReference type="InterPro" id="IPR050340">
    <property type="entry name" value="Cytosolic_Fe-S_CAF"/>
</dbReference>
<dbReference type="InterPro" id="IPR027631">
    <property type="entry name" value="Mono_FeFe_hydrog"/>
</dbReference>
<keyword evidence="6" id="KW-1185">Reference proteome</keyword>
<dbReference type="Gene3D" id="3.30.70.20">
    <property type="match status" value="2"/>
</dbReference>
<sequence>MKTTFITDINKIKFEVNTEVARLAFAGELDEKANEIPYKLIPGRTPHYRCCVYREREIIRERVQLAMGRSAMSGQKNKNIVQVIEAACEGCPINRFNVTNNCQMCMAKKCLGACNFGAIKFEGGHAVIDHKKCKECGKCAEACPYNAIADLMRPCKRSCPVDAITMDEDNIVVINEEKCINCGQCVINCPFGALSDRSFMVDVIKLISSGAPVYAMVAPAIEGQFGPDVSVGMIREAVMKLGFRDMYEVSLGADFVSKNEGQELLEHYEAGEKMTTSCCPAFVSLIKKHYPQVLKYMSTTVSPMTATGRLIKAMHPDAVCVFIGPCIAKKSEVIDSITFGGADYAMTYEELASMFEAKNIDPEECTETLQQGSKFGKQYSVSGGVTAAVLETFKEANKEVDLKVKTCSGALECKKALMLLKVGKLPEDFIEGMACVGGCVNGPAMLGKSRTFLKDRNGQIAKADDRGVLENVAQYDEYGINMTRNHQ</sequence>
<comment type="caution">
    <text evidence="5">The sequence shown here is derived from an EMBL/GenBank/DDBJ whole genome shotgun (WGS) entry which is preliminary data.</text>
</comment>
<dbReference type="RefSeq" id="WP_117538673.1">
    <property type="nucleotide sequence ID" value="NZ_JAJCNA010000006.1"/>
</dbReference>
<dbReference type="EMBL" id="QVFD01000001">
    <property type="protein sequence ID" value="RGC51152.1"/>
    <property type="molecule type" value="Genomic_DNA"/>
</dbReference>
<organism evidence="5 6">
    <name type="scientific">Coprococcus catus</name>
    <dbReference type="NCBI Taxonomy" id="116085"/>
    <lineage>
        <taxon>Bacteria</taxon>
        <taxon>Bacillati</taxon>
        <taxon>Bacillota</taxon>
        <taxon>Clostridia</taxon>
        <taxon>Lachnospirales</taxon>
        <taxon>Lachnospiraceae</taxon>
        <taxon>Coprococcus</taxon>
    </lineage>
</organism>
<proteinExistence type="predicted"/>
<evidence type="ECO:0000256" key="3">
    <source>
        <dbReference type="ARBA" id="ARBA00023014"/>
    </source>
</evidence>
<keyword evidence="1" id="KW-0479">Metal-binding</keyword>
<dbReference type="SUPFAM" id="SSF53920">
    <property type="entry name" value="Fe-only hydrogenase"/>
    <property type="match status" value="1"/>
</dbReference>
<dbReference type="GO" id="GO:0046872">
    <property type="term" value="F:metal ion binding"/>
    <property type="evidence" value="ECO:0007669"/>
    <property type="project" value="UniProtKB-KW"/>
</dbReference>
<keyword evidence="3" id="KW-0411">Iron-sulfur</keyword>
<dbReference type="InterPro" id="IPR017896">
    <property type="entry name" value="4Fe4S_Fe-S-bd"/>
</dbReference>
<evidence type="ECO:0000313" key="5">
    <source>
        <dbReference type="EMBL" id="RGC51152.1"/>
    </source>
</evidence>
<dbReference type="InterPro" id="IPR004108">
    <property type="entry name" value="Fe_hydrogenase_lsu_C"/>
</dbReference>
<evidence type="ECO:0000259" key="4">
    <source>
        <dbReference type="PROSITE" id="PS51379"/>
    </source>
</evidence>
<dbReference type="Pfam" id="PF00037">
    <property type="entry name" value="Fer4"/>
    <property type="match status" value="2"/>
</dbReference>
<dbReference type="InterPro" id="IPR009016">
    <property type="entry name" value="Fe_hydrogenase"/>
</dbReference>
<dbReference type="CDD" id="cd10549">
    <property type="entry name" value="MtMvhB_like"/>
    <property type="match status" value="1"/>
</dbReference>
<dbReference type="OrthoDB" id="9798098at2"/>
<keyword evidence="2" id="KW-0408">Iron</keyword>
<dbReference type="NCBIfam" id="TIGR04105">
    <property type="entry name" value="FeFe_hydrog_B1"/>
    <property type="match status" value="1"/>
</dbReference>
<dbReference type="Pfam" id="PF02906">
    <property type="entry name" value="Fe_hyd_lg_C"/>
    <property type="match status" value="1"/>
</dbReference>
<dbReference type="PROSITE" id="PS00198">
    <property type="entry name" value="4FE4S_FER_1"/>
    <property type="match status" value="1"/>
</dbReference>
<dbReference type="AlphaFoldDB" id="A0A3E2XQQ1"/>
<dbReference type="GO" id="GO:0051536">
    <property type="term" value="F:iron-sulfur cluster binding"/>
    <property type="evidence" value="ECO:0007669"/>
    <property type="project" value="UniProtKB-KW"/>
</dbReference>
<dbReference type="Gene3D" id="3.40.950.10">
    <property type="entry name" value="Fe-only Hydrogenase (Larger Subunit), Chain L, domain 3"/>
    <property type="match status" value="1"/>
</dbReference>
<dbReference type="PROSITE" id="PS51379">
    <property type="entry name" value="4FE4S_FER_2"/>
    <property type="match status" value="2"/>
</dbReference>
<accession>A0A3E2XQQ1</accession>
<dbReference type="SUPFAM" id="SSF54862">
    <property type="entry name" value="4Fe-4S ferredoxins"/>
    <property type="match status" value="1"/>
</dbReference>
<protein>
    <submittedName>
        <fullName evidence="5">4Fe-4S dicluster domain-containing protein</fullName>
    </submittedName>
</protein>
<feature type="domain" description="4Fe-4S ferredoxin-type" evidence="4">
    <location>
        <begin position="124"/>
        <end position="154"/>
    </location>
</feature>
<reference evidence="5 6" key="1">
    <citation type="submission" date="2018-08" db="EMBL/GenBank/DDBJ databases">
        <title>A genome reference for cultivated species of the human gut microbiota.</title>
        <authorList>
            <person name="Zou Y."/>
            <person name="Xue W."/>
            <person name="Luo G."/>
        </authorList>
    </citation>
    <scope>NUCLEOTIDE SEQUENCE [LARGE SCALE GENOMIC DNA]</scope>
    <source>
        <strain evidence="5 6">AM28-39</strain>
    </source>
</reference>
<dbReference type="Proteomes" id="UP000261231">
    <property type="component" value="Unassembled WGS sequence"/>
</dbReference>
<feature type="domain" description="4Fe-4S ferredoxin-type" evidence="4">
    <location>
        <begin position="170"/>
        <end position="199"/>
    </location>
</feature>
<dbReference type="InterPro" id="IPR017900">
    <property type="entry name" value="4Fe4S_Fe_S_CS"/>
</dbReference>
<name>A0A3E2XQQ1_9FIRM</name>
<evidence type="ECO:0000256" key="2">
    <source>
        <dbReference type="ARBA" id="ARBA00023004"/>
    </source>
</evidence>